<evidence type="ECO:0000256" key="1">
    <source>
        <dbReference type="ARBA" id="ARBA00023015"/>
    </source>
</evidence>
<keyword evidence="3" id="KW-0804">Transcription</keyword>
<feature type="domain" description="HTH marR-type" evidence="4">
    <location>
        <begin position="23"/>
        <end position="156"/>
    </location>
</feature>
<gene>
    <name evidence="5" type="ORF">GPL20_02445</name>
</gene>
<dbReference type="InterPro" id="IPR000835">
    <property type="entry name" value="HTH_MarR-typ"/>
</dbReference>
<dbReference type="Gene3D" id="1.10.10.10">
    <property type="entry name" value="Winged helix-like DNA-binding domain superfamily/Winged helix DNA-binding domain"/>
    <property type="match status" value="1"/>
</dbReference>
<dbReference type="GO" id="GO:0003677">
    <property type="term" value="F:DNA binding"/>
    <property type="evidence" value="ECO:0007669"/>
    <property type="project" value="UniProtKB-KW"/>
</dbReference>
<keyword evidence="2" id="KW-0238">DNA-binding</keyword>
<dbReference type="SMART" id="SM00347">
    <property type="entry name" value="HTH_MARR"/>
    <property type="match status" value="1"/>
</dbReference>
<dbReference type="InterPro" id="IPR036390">
    <property type="entry name" value="WH_DNA-bd_sf"/>
</dbReference>
<dbReference type="PANTHER" id="PTHR35790">
    <property type="entry name" value="HTH-TYPE TRANSCRIPTIONAL REGULATOR PCHR"/>
    <property type="match status" value="1"/>
</dbReference>
<evidence type="ECO:0000313" key="5">
    <source>
        <dbReference type="EMBL" id="MVT71979.1"/>
    </source>
</evidence>
<dbReference type="Pfam" id="PF12802">
    <property type="entry name" value="MarR_2"/>
    <property type="match status" value="1"/>
</dbReference>
<evidence type="ECO:0000313" key="6">
    <source>
        <dbReference type="Proteomes" id="UP000449969"/>
    </source>
</evidence>
<dbReference type="OrthoDB" id="8906692at2"/>
<sequence length="165" mass="18393">MTAQRTKTKDEPNQHPIGGLIGEQHITVLLVSIGSRLNRSASTYYREAWNLSMAEWRLLLALKSTHSLNVGELSAVVDLDKAAVSRALALLQKNRLVSVQQTRTRGRAAIATLTDEGQKLSAKLLRVSLQRQQRLFKSIAKADKAELERLLRQLAGVLADADWER</sequence>
<evidence type="ECO:0000256" key="2">
    <source>
        <dbReference type="ARBA" id="ARBA00023125"/>
    </source>
</evidence>
<keyword evidence="6" id="KW-1185">Reference proteome</keyword>
<name>A0A844T6G3_9BRAD</name>
<comment type="caution">
    <text evidence="5">The sequence shown here is derived from an EMBL/GenBank/DDBJ whole genome shotgun (WGS) entry which is preliminary data.</text>
</comment>
<dbReference type="RefSeq" id="WP_157327312.1">
    <property type="nucleotide sequence ID" value="NZ_JANADL010000009.1"/>
</dbReference>
<protein>
    <submittedName>
        <fullName evidence="5">MarR family transcriptional regulator</fullName>
    </submittedName>
</protein>
<dbReference type="PANTHER" id="PTHR35790:SF4">
    <property type="entry name" value="HTH-TYPE TRANSCRIPTIONAL REGULATOR PCHR"/>
    <property type="match status" value="1"/>
</dbReference>
<accession>A0A844T6G3</accession>
<organism evidence="5 6">
    <name type="scientific">Bradyrhizobium cajani</name>
    <dbReference type="NCBI Taxonomy" id="1928661"/>
    <lineage>
        <taxon>Bacteria</taxon>
        <taxon>Pseudomonadati</taxon>
        <taxon>Pseudomonadota</taxon>
        <taxon>Alphaproteobacteria</taxon>
        <taxon>Hyphomicrobiales</taxon>
        <taxon>Nitrobacteraceae</taxon>
        <taxon>Bradyrhizobium</taxon>
    </lineage>
</organism>
<evidence type="ECO:0000256" key="3">
    <source>
        <dbReference type="ARBA" id="ARBA00023163"/>
    </source>
</evidence>
<dbReference type="Proteomes" id="UP000449969">
    <property type="component" value="Unassembled WGS sequence"/>
</dbReference>
<keyword evidence="1" id="KW-0805">Transcription regulation</keyword>
<proteinExistence type="predicted"/>
<reference evidence="5 6" key="1">
    <citation type="submission" date="2019-12" db="EMBL/GenBank/DDBJ databases">
        <title>Draft genome sequences Bradyrhizobium cajani AMBPC1010, Bradyrhizobium pachyrhizi AMBPC1040 and Bradyrhizobium yuanmingense ALSPC3051, three plant growth promoting strains isolated from nodules of Cajanus cajan L. in Dominican Republic.</title>
        <authorList>
            <person name="Flores-Felix J.D."/>
            <person name="Araujo J."/>
            <person name="Diaz-Alcantara C."/>
            <person name="Gonzalez-Andres F."/>
            <person name="Velazquez E."/>
        </authorList>
    </citation>
    <scope>NUCLEOTIDE SEQUENCE [LARGE SCALE GENOMIC DNA]</scope>
    <source>
        <strain evidence="5 6">1010</strain>
    </source>
</reference>
<dbReference type="GO" id="GO:0003700">
    <property type="term" value="F:DNA-binding transcription factor activity"/>
    <property type="evidence" value="ECO:0007669"/>
    <property type="project" value="InterPro"/>
</dbReference>
<dbReference type="EMBL" id="WQNE01000001">
    <property type="protein sequence ID" value="MVT71979.1"/>
    <property type="molecule type" value="Genomic_DNA"/>
</dbReference>
<dbReference type="PROSITE" id="PS50995">
    <property type="entry name" value="HTH_MARR_2"/>
    <property type="match status" value="1"/>
</dbReference>
<dbReference type="InterPro" id="IPR052067">
    <property type="entry name" value="Metal_resp_HTH_trans_reg"/>
</dbReference>
<dbReference type="AlphaFoldDB" id="A0A844T6G3"/>
<dbReference type="InterPro" id="IPR036388">
    <property type="entry name" value="WH-like_DNA-bd_sf"/>
</dbReference>
<dbReference type="SUPFAM" id="SSF46785">
    <property type="entry name" value="Winged helix' DNA-binding domain"/>
    <property type="match status" value="1"/>
</dbReference>
<evidence type="ECO:0000259" key="4">
    <source>
        <dbReference type="PROSITE" id="PS50995"/>
    </source>
</evidence>